<feature type="transmembrane region" description="Helical" evidence="1">
    <location>
        <begin position="80"/>
        <end position="101"/>
    </location>
</feature>
<evidence type="ECO:0000256" key="1">
    <source>
        <dbReference type="SAM" id="Phobius"/>
    </source>
</evidence>
<dbReference type="Proteomes" id="UP001281761">
    <property type="component" value="Unassembled WGS sequence"/>
</dbReference>
<gene>
    <name evidence="2" type="ORF">BLNAU_14925</name>
</gene>
<name>A0ABQ9XC91_9EUKA</name>
<protein>
    <submittedName>
        <fullName evidence="2">Uncharacterized protein</fullName>
    </submittedName>
</protein>
<feature type="transmembrane region" description="Helical" evidence="1">
    <location>
        <begin position="46"/>
        <end position="68"/>
    </location>
</feature>
<evidence type="ECO:0000313" key="3">
    <source>
        <dbReference type="Proteomes" id="UP001281761"/>
    </source>
</evidence>
<organism evidence="2 3">
    <name type="scientific">Blattamonas nauphoetae</name>
    <dbReference type="NCBI Taxonomy" id="2049346"/>
    <lineage>
        <taxon>Eukaryota</taxon>
        <taxon>Metamonada</taxon>
        <taxon>Preaxostyla</taxon>
        <taxon>Oxymonadida</taxon>
        <taxon>Blattamonas</taxon>
    </lineage>
</organism>
<keyword evidence="1" id="KW-1133">Transmembrane helix</keyword>
<accession>A0ABQ9XC91</accession>
<evidence type="ECO:0000313" key="2">
    <source>
        <dbReference type="EMBL" id="KAK2950123.1"/>
    </source>
</evidence>
<keyword evidence="1" id="KW-0472">Membrane</keyword>
<reference evidence="2 3" key="1">
    <citation type="journal article" date="2022" name="bioRxiv">
        <title>Genomics of Preaxostyla Flagellates Illuminates Evolutionary Transitions and the Path Towards Mitochondrial Loss.</title>
        <authorList>
            <person name="Novak L.V.F."/>
            <person name="Treitli S.C."/>
            <person name="Pyrih J."/>
            <person name="Halakuc P."/>
            <person name="Pipaliya S.V."/>
            <person name="Vacek V."/>
            <person name="Brzon O."/>
            <person name="Soukal P."/>
            <person name="Eme L."/>
            <person name="Dacks J.B."/>
            <person name="Karnkowska A."/>
            <person name="Elias M."/>
            <person name="Hampl V."/>
        </authorList>
    </citation>
    <scope>NUCLEOTIDE SEQUENCE [LARGE SCALE GENOMIC DNA]</scope>
    <source>
        <strain evidence="2">NAU3</strain>
        <tissue evidence="2">Gut</tissue>
    </source>
</reference>
<sequence length="355" mass="41998">MSDLASTASRFTADSPLPYTRFRKFDLFIFKALHVYVQNQLNPPTWVVIILWAITSFYLLTFPLKLFFTWDSHMETFLRFVGYDSILFMLFQQLFGTVVLLELIRPAHRLFCDLRLFAHPPIYIYCHHHNVFGNRKTASSIHWAIHQTDRLHSCFTSIARYCLHPQQTIILLLEACPQDPRLLHKRHTTPARHHCTHHTCDTHRLYLHLSLFRLRIEPNKEIFAPSTLREDIGHHYGLDLTLVIFLWNFGSLFTSNQRIRSYSCFCRYDWYYIIISAILHSTDELDHPRHFSDFNVGRSLYILYSPHKEVLNGDWIDSLSKYLAFPPHFWCTNCLLGLQSHFRSQIFPPQLVGQS</sequence>
<proteinExistence type="predicted"/>
<keyword evidence="3" id="KW-1185">Reference proteome</keyword>
<keyword evidence="1" id="KW-0812">Transmembrane</keyword>
<dbReference type="EMBL" id="JARBJD010000142">
    <property type="protein sequence ID" value="KAK2950123.1"/>
    <property type="molecule type" value="Genomic_DNA"/>
</dbReference>
<comment type="caution">
    <text evidence="2">The sequence shown here is derived from an EMBL/GenBank/DDBJ whole genome shotgun (WGS) entry which is preliminary data.</text>
</comment>